<evidence type="ECO:0000313" key="3">
    <source>
        <dbReference type="Proteomes" id="UP000234681"/>
    </source>
</evidence>
<feature type="transmembrane region" description="Helical" evidence="1">
    <location>
        <begin position="37"/>
        <end position="58"/>
    </location>
</feature>
<dbReference type="AlphaFoldDB" id="A6KGI3"/>
<keyword evidence="1" id="KW-0812">Transmembrane</keyword>
<evidence type="ECO:0000256" key="1">
    <source>
        <dbReference type="SAM" id="Phobius"/>
    </source>
</evidence>
<evidence type="ECO:0000313" key="2">
    <source>
        <dbReference type="EMBL" id="EDL75682.1"/>
    </source>
</evidence>
<dbReference type="Proteomes" id="UP000234681">
    <property type="component" value="Chromosome 2"/>
</dbReference>
<keyword evidence="1" id="KW-0472">Membrane</keyword>
<dbReference type="EMBL" id="CH474048">
    <property type="protein sequence ID" value="EDL75682.1"/>
    <property type="molecule type" value="Genomic_DNA"/>
</dbReference>
<protein>
    <submittedName>
        <fullName evidence="2">RCG51031</fullName>
    </submittedName>
</protein>
<accession>A6KGI3</accession>
<reference evidence="2 3" key="1">
    <citation type="submission" date="2005-09" db="EMBL/GenBank/DDBJ databases">
        <authorList>
            <person name="Mural R.J."/>
            <person name="Li P.W."/>
            <person name="Adams M.D."/>
            <person name="Amanatides P.G."/>
            <person name="Baden-Tillson H."/>
            <person name="Barnstead M."/>
            <person name="Chin S.H."/>
            <person name="Dew I."/>
            <person name="Evans C.A."/>
            <person name="Ferriera S."/>
            <person name="Flanigan M."/>
            <person name="Fosler C."/>
            <person name="Glodek A."/>
            <person name="Gu Z."/>
            <person name="Holt R.A."/>
            <person name="Jennings D."/>
            <person name="Kraft C.L."/>
            <person name="Lu F."/>
            <person name="Nguyen T."/>
            <person name="Nusskern D.R."/>
            <person name="Pfannkoch C.M."/>
            <person name="Sitter C."/>
            <person name="Sutton G.G."/>
            <person name="Venter J.C."/>
            <person name="Wang Z."/>
            <person name="Woodage T."/>
            <person name="Zheng X.H."/>
            <person name="Zhong F."/>
        </authorList>
    </citation>
    <scope>NUCLEOTIDE SEQUENCE [LARGE SCALE GENOMIC DNA]</scope>
    <source>
        <strain>BN</strain>
        <strain evidence="3">Sprague-Dawley</strain>
    </source>
</reference>
<name>A6KGI3_RAT</name>
<sequence length="74" mass="8446">MWTRPASNSQRLTFFCPPACWDLKECITRPGCKKKYLYVYGCFTYINLCVLVHALCLLRPEKGVRSPGTGVTDK</sequence>
<gene>
    <name evidence="2" type="ORF">rCG_51031</name>
</gene>
<proteinExistence type="predicted"/>
<keyword evidence="1" id="KW-1133">Transmembrane helix</keyword>
<organism evidence="2 3">
    <name type="scientific">Rattus norvegicus</name>
    <name type="common">Rat</name>
    <dbReference type="NCBI Taxonomy" id="10116"/>
    <lineage>
        <taxon>Eukaryota</taxon>
        <taxon>Metazoa</taxon>
        <taxon>Chordata</taxon>
        <taxon>Craniata</taxon>
        <taxon>Vertebrata</taxon>
        <taxon>Euteleostomi</taxon>
        <taxon>Mammalia</taxon>
        <taxon>Eutheria</taxon>
        <taxon>Euarchontoglires</taxon>
        <taxon>Glires</taxon>
        <taxon>Rodentia</taxon>
        <taxon>Myomorpha</taxon>
        <taxon>Muroidea</taxon>
        <taxon>Muridae</taxon>
        <taxon>Murinae</taxon>
        <taxon>Rattus</taxon>
    </lineage>
</organism>